<organism evidence="2 3">
    <name type="scientific">Xyrichtys novacula</name>
    <name type="common">Pearly razorfish</name>
    <name type="synonym">Hemipteronotus novacula</name>
    <dbReference type="NCBI Taxonomy" id="13765"/>
    <lineage>
        <taxon>Eukaryota</taxon>
        <taxon>Metazoa</taxon>
        <taxon>Chordata</taxon>
        <taxon>Craniata</taxon>
        <taxon>Vertebrata</taxon>
        <taxon>Euteleostomi</taxon>
        <taxon>Actinopterygii</taxon>
        <taxon>Neopterygii</taxon>
        <taxon>Teleostei</taxon>
        <taxon>Neoteleostei</taxon>
        <taxon>Acanthomorphata</taxon>
        <taxon>Eupercaria</taxon>
        <taxon>Labriformes</taxon>
        <taxon>Labridae</taxon>
        <taxon>Xyrichtys</taxon>
    </lineage>
</organism>
<sequence>MKKEVMKSSVSKVGQPSPEHGGSSAARGRKVAGGETARLEEPNYPGCSLIRSKAGRLMGGRSAGNRSTWSKPTQTQGEHANSTQKRPGPRFEPRTFLL</sequence>
<reference evidence="2" key="1">
    <citation type="submission" date="2023-08" db="EMBL/GenBank/DDBJ databases">
        <authorList>
            <person name="Alioto T."/>
            <person name="Alioto T."/>
            <person name="Gomez Garrido J."/>
        </authorList>
    </citation>
    <scope>NUCLEOTIDE SEQUENCE</scope>
</reference>
<protein>
    <submittedName>
        <fullName evidence="2">Uncharacterized protein</fullName>
    </submittedName>
</protein>
<feature type="compositionally biased region" description="Polar residues" evidence="1">
    <location>
        <begin position="64"/>
        <end position="85"/>
    </location>
</feature>
<evidence type="ECO:0000256" key="1">
    <source>
        <dbReference type="SAM" id="MobiDB-lite"/>
    </source>
</evidence>
<evidence type="ECO:0000313" key="3">
    <source>
        <dbReference type="Proteomes" id="UP001178508"/>
    </source>
</evidence>
<feature type="region of interest" description="Disordered" evidence="1">
    <location>
        <begin position="1"/>
        <end position="98"/>
    </location>
</feature>
<dbReference type="AlphaFoldDB" id="A0AAV1GY76"/>
<dbReference type="EMBL" id="OY660880">
    <property type="protein sequence ID" value="CAJ1077544.1"/>
    <property type="molecule type" value="Genomic_DNA"/>
</dbReference>
<proteinExistence type="predicted"/>
<evidence type="ECO:0000313" key="2">
    <source>
        <dbReference type="EMBL" id="CAJ1077544.1"/>
    </source>
</evidence>
<dbReference type="Proteomes" id="UP001178508">
    <property type="component" value="Chromosome 17"/>
</dbReference>
<name>A0AAV1GY76_XYRNO</name>
<gene>
    <name evidence="2" type="ORF">XNOV1_A007607</name>
</gene>
<feature type="compositionally biased region" description="Basic and acidic residues" evidence="1">
    <location>
        <begin position="89"/>
        <end position="98"/>
    </location>
</feature>
<accession>A0AAV1GY76</accession>
<keyword evidence="3" id="KW-1185">Reference proteome</keyword>